<sequence>MIIQIFQRTSGTKSGLSKVNKVSGKKNTKANTLASKCWQLPLKYSSMQSVDRSHLSSSAPQNLQHQLRNTEESLEIQGFIWDTWNVGCLRRLVGKRRQTAEGLITASIS</sequence>
<gene>
    <name evidence="1" type="ORF">ILYODFUR_006274</name>
</gene>
<evidence type="ECO:0000313" key="1">
    <source>
        <dbReference type="EMBL" id="MEQ2228176.1"/>
    </source>
</evidence>
<dbReference type="Proteomes" id="UP001482620">
    <property type="component" value="Unassembled WGS sequence"/>
</dbReference>
<reference evidence="1 2" key="1">
    <citation type="submission" date="2021-06" db="EMBL/GenBank/DDBJ databases">
        <authorList>
            <person name="Palmer J.M."/>
        </authorList>
    </citation>
    <scope>NUCLEOTIDE SEQUENCE [LARGE SCALE GENOMIC DNA]</scope>
    <source>
        <strain evidence="2">if_2019</strain>
        <tissue evidence="1">Muscle</tissue>
    </source>
</reference>
<dbReference type="EMBL" id="JAHRIQ010023552">
    <property type="protein sequence ID" value="MEQ2228176.1"/>
    <property type="molecule type" value="Genomic_DNA"/>
</dbReference>
<accession>A0ABV0T6X8</accession>
<comment type="caution">
    <text evidence="1">The sequence shown here is derived from an EMBL/GenBank/DDBJ whole genome shotgun (WGS) entry which is preliminary data.</text>
</comment>
<evidence type="ECO:0000313" key="2">
    <source>
        <dbReference type="Proteomes" id="UP001482620"/>
    </source>
</evidence>
<protein>
    <submittedName>
        <fullName evidence="1">Uncharacterized protein</fullName>
    </submittedName>
</protein>
<name>A0ABV0T6X8_9TELE</name>
<organism evidence="1 2">
    <name type="scientific">Ilyodon furcidens</name>
    <name type="common">goldbreast splitfin</name>
    <dbReference type="NCBI Taxonomy" id="33524"/>
    <lineage>
        <taxon>Eukaryota</taxon>
        <taxon>Metazoa</taxon>
        <taxon>Chordata</taxon>
        <taxon>Craniata</taxon>
        <taxon>Vertebrata</taxon>
        <taxon>Euteleostomi</taxon>
        <taxon>Actinopterygii</taxon>
        <taxon>Neopterygii</taxon>
        <taxon>Teleostei</taxon>
        <taxon>Neoteleostei</taxon>
        <taxon>Acanthomorphata</taxon>
        <taxon>Ovalentaria</taxon>
        <taxon>Atherinomorphae</taxon>
        <taxon>Cyprinodontiformes</taxon>
        <taxon>Goodeidae</taxon>
        <taxon>Ilyodon</taxon>
    </lineage>
</organism>
<keyword evidence="2" id="KW-1185">Reference proteome</keyword>
<proteinExistence type="predicted"/>